<dbReference type="Proteomes" id="UP000706525">
    <property type="component" value="Unassembled WGS sequence"/>
</dbReference>
<comment type="caution">
    <text evidence="1">The sequence shown here is derived from an EMBL/GenBank/DDBJ whole genome shotgun (WGS) entry which is preliminary data.</text>
</comment>
<gene>
    <name evidence="1" type="ORF">LMG32289_06155</name>
</gene>
<keyword evidence="2" id="KW-1185">Reference proteome</keyword>
<sequence>MSTLVTPPVESVSAVASNSIATAPMQSDIDSFNDMLTAKATKPEHELVANVLSVARSTSRPPEFVQQLGAPDIVSTLDLQASTQSAARQMVVLAKVLGSAATGINKITSMQ</sequence>
<dbReference type="EMBL" id="CAJZAG010000016">
    <property type="protein sequence ID" value="CAG9185908.1"/>
    <property type="molecule type" value="Genomic_DNA"/>
</dbReference>
<proteinExistence type="predicted"/>
<accession>A0ABN7ZIT8</accession>
<protein>
    <recommendedName>
        <fullName evidence="3">EscI/YscI/HrpB family type III secretion system inner rod protein</fullName>
    </recommendedName>
</protein>
<evidence type="ECO:0000313" key="1">
    <source>
        <dbReference type="EMBL" id="CAG9185908.1"/>
    </source>
</evidence>
<evidence type="ECO:0008006" key="3">
    <source>
        <dbReference type="Google" id="ProtNLM"/>
    </source>
</evidence>
<evidence type="ECO:0000313" key="2">
    <source>
        <dbReference type="Proteomes" id="UP000706525"/>
    </source>
</evidence>
<organism evidence="1 2">
    <name type="scientific">Cupriavidus pampae</name>
    <dbReference type="NCBI Taxonomy" id="659251"/>
    <lineage>
        <taxon>Bacteria</taxon>
        <taxon>Pseudomonadati</taxon>
        <taxon>Pseudomonadota</taxon>
        <taxon>Betaproteobacteria</taxon>
        <taxon>Burkholderiales</taxon>
        <taxon>Burkholderiaceae</taxon>
        <taxon>Cupriavidus</taxon>
    </lineage>
</organism>
<reference evidence="1 2" key="1">
    <citation type="submission" date="2021-08" db="EMBL/GenBank/DDBJ databases">
        <authorList>
            <person name="Peeters C."/>
        </authorList>
    </citation>
    <scope>NUCLEOTIDE SEQUENCE [LARGE SCALE GENOMIC DNA]</scope>
    <source>
        <strain evidence="1 2">LMG 32289</strain>
    </source>
</reference>
<dbReference type="RefSeq" id="WP_223995229.1">
    <property type="nucleotide sequence ID" value="NZ_CAJZAG010000016.1"/>
</dbReference>
<name>A0ABN7ZIT8_9BURK</name>